<evidence type="ECO:0000313" key="4">
    <source>
        <dbReference type="Proteomes" id="UP000001555"/>
    </source>
</evidence>
<keyword evidence="5" id="KW-1267">Proteomics identification</keyword>
<feature type="compositionally biased region" description="Basic and acidic residues" evidence="1">
    <location>
        <begin position="221"/>
        <end position="250"/>
    </location>
</feature>
<dbReference type="InParanoid" id="B7PZF6"/>
<feature type="compositionally biased region" description="Basic and acidic residues" evidence="1">
    <location>
        <begin position="72"/>
        <end position="87"/>
    </location>
</feature>
<dbReference type="VEuPathDB" id="VectorBase:ISCI009768"/>
<dbReference type="OrthoDB" id="5371837at2759"/>
<evidence type="ECO:0000313" key="2">
    <source>
        <dbReference type="EMBL" id="EEC11978.1"/>
    </source>
</evidence>
<accession>B7PZF6</accession>
<gene>
    <name evidence="2" type="ORF">IscW_ISCW009768</name>
</gene>
<feature type="compositionally biased region" description="Basic and acidic residues" evidence="1">
    <location>
        <begin position="258"/>
        <end position="278"/>
    </location>
</feature>
<feature type="compositionally biased region" description="Basic and acidic residues" evidence="1">
    <location>
        <begin position="159"/>
        <end position="173"/>
    </location>
</feature>
<name>B7PZF6_IXOSC</name>
<proteinExistence type="evidence at protein level"/>
<organism>
    <name type="scientific">Ixodes scapularis</name>
    <name type="common">Black-legged tick</name>
    <name type="synonym">Deer tick</name>
    <dbReference type="NCBI Taxonomy" id="6945"/>
    <lineage>
        <taxon>Eukaryota</taxon>
        <taxon>Metazoa</taxon>
        <taxon>Ecdysozoa</taxon>
        <taxon>Arthropoda</taxon>
        <taxon>Chelicerata</taxon>
        <taxon>Arachnida</taxon>
        <taxon>Acari</taxon>
        <taxon>Parasitiformes</taxon>
        <taxon>Ixodida</taxon>
        <taxon>Ixodoidea</taxon>
        <taxon>Ixodidae</taxon>
        <taxon>Ixodinae</taxon>
        <taxon>Ixodes</taxon>
    </lineage>
</organism>
<dbReference type="Proteomes" id="UP000001555">
    <property type="component" value="Unassembled WGS sequence"/>
</dbReference>
<feature type="non-terminal residue" evidence="2">
    <location>
        <position position="417"/>
    </location>
</feature>
<protein>
    <submittedName>
        <fullName evidence="2 3">Uncharacterized protein</fullName>
    </submittedName>
</protein>
<feature type="compositionally biased region" description="Basic and acidic residues" evidence="1">
    <location>
        <begin position="46"/>
        <end position="60"/>
    </location>
</feature>
<feature type="non-terminal residue" evidence="2">
    <location>
        <position position="1"/>
    </location>
</feature>
<dbReference type="EMBL" id="ABJB010566335">
    <property type="status" value="NOT_ANNOTATED_CDS"/>
    <property type="molecule type" value="Genomic_DNA"/>
</dbReference>
<sequence>KSDQTETSKFEDDEPKEQEIKPMKSETKQSAEVITAFTEEIISDSAKQHSPKEDMSKTNELELYQEQTAAPPEKRDASQTEQKEEKPALSAEPVHIEKTDHEIKSDISFTALAIQDLGVEQASYPEPDYKAEDFEAPSIAKESSSPTAPDSGIYEETTEFPREQSEMQPHETASEDGDTSTTPITLKPERTTGLEPFKVGTAENIVDESEFLIGTKTEAPCLEKFEDLEPKPKAFLPGERKISQDKEQEPSKAAATKLSDDKAVEPEDSQRPRLDHAQSEMPQSTEAEKTTADIPMSPESEKTDTHLREPVLQDEVGGRDGEPDASVVPRAVVETRRESAETTDAKIVMEKEKTHEFSDDKPSFQKDKESSEALEPEHDPSGKDKPIEFSEDSNQNIKEDTIGGKFSMPGEDMDTQD</sequence>
<dbReference type="VEuPathDB" id="VectorBase:ISCP_035826"/>
<feature type="compositionally biased region" description="Basic and acidic residues" evidence="1">
    <location>
        <begin position="333"/>
        <end position="388"/>
    </location>
</feature>
<dbReference type="VEuPathDB" id="VectorBase:ISCW009768"/>
<dbReference type="EMBL" id="DS825789">
    <property type="protein sequence ID" value="EEC11978.1"/>
    <property type="molecule type" value="Genomic_DNA"/>
</dbReference>
<evidence type="ECO:0007829" key="5">
    <source>
        <dbReference type="PeptideAtlas" id="B7PZF6"/>
    </source>
</evidence>
<dbReference type="AlphaFoldDB" id="B7PZF6"/>
<reference evidence="3" key="2">
    <citation type="submission" date="2020-05" db="UniProtKB">
        <authorList>
            <consortium name="EnsemblMetazoa"/>
        </authorList>
    </citation>
    <scope>IDENTIFICATION</scope>
    <source>
        <strain evidence="3">wikel</strain>
    </source>
</reference>
<feature type="region of interest" description="Disordered" evidence="1">
    <location>
        <begin position="123"/>
        <end position="417"/>
    </location>
</feature>
<keyword evidence="4" id="KW-1185">Reference proteome</keyword>
<reference evidence="2 4" key="1">
    <citation type="submission" date="2008-03" db="EMBL/GenBank/DDBJ databases">
        <title>Annotation of Ixodes scapularis.</title>
        <authorList>
            <consortium name="Ixodes scapularis Genome Project Consortium"/>
            <person name="Caler E."/>
            <person name="Hannick L.I."/>
            <person name="Bidwell S."/>
            <person name="Joardar V."/>
            <person name="Thiagarajan M."/>
            <person name="Amedeo P."/>
            <person name="Galinsky K.J."/>
            <person name="Schobel S."/>
            <person name="Inman J."/>
            <person name="Hostetler J."/>
            <person name="Miller J."/>
            <person name="Hammond M."/>
            <person name="Megy K."/>
            <person name="Lawson D."/>
            <person name="Kodira C."/>
            <person name="Sutton G."/>
            <person name="Meyer J."/>
            <person name="Hill C.A."/>
            <person name="Birren B."/>
            <person name="Nene V."/>
            <person name="Collins F."/>
            <person name="Alarcon-Chaidez F."/>
            <person name="Wikel S."/>
            <person name="Strausberg R."/>
        </authorList>
    </citation>
    <scope>NUCLEOTIDE SEQUENCE [LARGE SCALE GENOMIC DNA]</scope>
    <source>
        <strain evidence="4">Wikel</strain>
        <strain evidence="2">Wikel colony</strain>
    </source>
</reference>
<dbReference type="HOGENOM" id="CLU_659842_0_0_1"/>
<feature type="compositionally biased region" description="Basic and acidic residues" evidence="1">
    <location>
        <begin position="17"/>
        <end position="29"/>
    </location>
</feature>
<evidence type="ECO:0000313" key="3">
    <source>
        <dbReference type="EnsemblMetazoa" id="ISCW009768-PA"/>
    </source>
</evidence>
<evidence type="ECO:0000256" key="1">
    <source>
        <dbReference type="SAM" id="MobiDB-lite"/>
    </source>
</evidence>
<dbReference type="PaxDb" id="6945-B7PZF6"/>
<feature type="region of interest" description="Disordered" evidence="1">
    <location>
        <begin position="1"/>
        <end position="102"/>
    </location>
</feature>
<feature type="compositionally biased region" description="Basic and acidic residues" evidence="1">
    <location>
        <begin position="1"/>
        <end position="10"/>
    </location>
</feature>
<dbReference type="EnsemblMetazoa" id="ISCW009768-RA">
    <property type="protein sequence ID" value="ISCW009768-PA"/>
    <property type="gene ID" value="ISCW009768"/>
</dbReference>
<feature type="compositionally biased region" description="Basic and acidic residues" evidence="1">
    <location>
        <begin position="299"/>
        <end position="322"/>
    </location>
</feature>